<name>A0A161RVS8_9BACL</name>
<feature type="region of interest" description="Disordered" evidence="6">
    <location>
        <begin position="174"/>
        <end position="195"/>
    </location>
</feature>
<dbReference type="OrthoDB" id="2376965at2"/>
<evidence type="ECO:0008006" key="11">
    <source>
        <dbReference type="Google" id="ProtNLM"/>
    </source>
</evidence>
<evidence type="ECO:0000256" key="5">
    <source>
        <dbReference type="ARBA" id="ARBA00023136"/>
    </source>
</evidence>
<reference evidence="10" key="1">
    <citation type="submission" date="2016-01" db="EMBL/GenBank/DDBJ databases">
        <title>Draft genome of Chromobacterium sp. F49.</title>
        <authorList>
            <person name="Hong K.W."/>
        </authorList>
    </citation>
    <scope>NUCLEOTIDE SEQUENCE [LARGE SCALE GENOMIC DNA]</scope>
    <source>
        <strain evidence="10">P7IIIA</strain>
    </source>
</reference>
<protein>
    <recommendedName>
        <fullName evidence="11">Flagellar protein</fullName>
    </recommendedName>
</protein>
<keyword evidence="8" id="KW-0732">Signal</keyword>
<sequence length="219" mass="24502">MYRWVISFVAAVCLSFVPFSVQAEGSGSGKSVWDTVNETKQKSDKEQPPQMYEADTSDGGSTFMMLVKLVFMLGVVLAILFFVLRFIQRKSVRFQDGKNLQSLGGIGIGQNRSVQLIKTGNSVLVVGVGDSVTLLKEITDETEVQLMLDQHQAQNTVQNVSAITSQIKTKWLKSKEETRDEGGSKEKDSFKNMLNAIVEDKREQQREIQKALEKGKHHE</sequence>
<dbReference type="Proteomes" id="UP000076567">
    <property type="component" value="Unassembled WGS sequence"/>
</dbReference>
<dbReference type="InterPro" id="IPR022781">
    <property type="entry name" value="Flagellar_biosynth_FliO"/>
</dbReference>
<gene>
    <name evidence="9" type="ORF">AWM68_05750</name>
</gene>
<dbReference type="GO" id="GO:0044781">
    <property type="term" value="P:bacterial-type flagellum organization"/>
    <property type="evidence" value="ECO:0007669"/>
    <property type="project" value="InterPro"/>
</dbReference>
<dbReference type="GO" id="GO:0016020">
    <property type="term" value="C:membrane"/>
    <property type="evidence" value="ECO:0007669"/>
    <property type="project" value="InterPro"/>
</dbReference>
<dbReference type="AlphaFoldDB" id="A0A161RVS8"/>
<keyword evidence="2" id="KW-1003">Cell membrane</keyword>
<evidence type="ECO:0000256" key="7">
    <source>
        <dbReference type="SAM" id="Phobius"/>
    </source>
</evidence>
<keyword evidence="5 7" id="KW-0472">Membrane</keyword>
<evidence type="ECO:0000313" key="9">
    <source>
        <dbReference type="EMBL" id="KZE65882.1"/>
    </source>
</evidence>
<evidence type="ECO:0000256" key="3">
    <source>
        <dbReference type="ARBA" id="ARBA00022692"/>
    </source>
</evidence>
<comment type="caution">
    <text evidence="9">The sequence shown here is derived from an EMBL/GenBank/DDBJ whole genome shotgun (WGS) entry which is preliminary data.</text>
</comment>
<evidence type="ECO:0000256" key="6">
    <source>
        <dbReference type="SAM" id="MobiDB-lite"/>
    </source>
</evidence>
<feature type="compositionally biased region" description="Basic and acidic residues" evidence="6">
    <location>
        <begin position="174"/>
        <end position="190"/>
    </location>
</feature>
<dbReference type="EMBL" id="LRFC01000023">
    <property type="protein sequence ID" value="KZE65882.1"/>
    <property type="molecule type" value="Genomic_DNA"/>
</dbReference>
<accession>A0A161RVS8</accession>
<comment type="subcellular location">
    <subcellularLocation>
        <location evidence="1">Cell membrane</location>
    </subcellularLocation>
</comment>
<dbReference type="RefSeq" id="WP_066240812.1">
    <property type="nucleotide sequence ID" value="NZ_LRFC01000023.1"/>
</dbReference>
<evidence type="ECO:0000256" key="1">
    <source>
        <dbReference type="ARBA" id="ARBA00004236"/>
    </source>
</evidence>
<keyword evidence="10" id="KW-1185">Reference proteome</keyword>
<proteinExistence type="predicted"/>
<keyword evidence="3 7" id="KW-0812">Transmembrane</keyword>
<feature type="signal peptide" evidence="8">
    <location>
        <begin position="1"/>
        <end position="23"/>
    </location>
</feature>
<dbReference type="Pfam" id="PF04347">
    <property type="entry name" value="FliO"/>
    <property type="match status" value="1"/>
</dbReference>
<evidence type="ECO:0000256" key="8">
    <source>
        <dbReference type="SAM" id="SignalP"/>
    </source>
</evidence>
<organism evidence="9 10">
    <name type="scientific">Fictibacillus phosphorivorans</name>
    <dbReference type="NCBI Taxonomy" id="1221500"/>
    <lineage>
        <taxon>Bacteria</taxon>
        <taxon>Bacillati</taxon>
        <taxon>Bacillota</taxon>
        <taxon>Bacilli</taxon>
        <taxon>Bacillales</taxon>
        <taxon>Fictibacillaceae</taxon>
        <taxon>Fictibacillus</taxon>
    </lineage>
</organism>
<evidence type="ECO:0000256" key="4">
    <source>
        <dbReference type="ARBA" id="ARBA00022989"/>
    </source>
</evidence>
<feature type="chain" id="PRO_5007825926" description="Flagellar protein" evidence="8">
    <location>
        <begin position="24"/>
        <end position="219"/>
    </location>
</feature>
<keyword evidence="4 7" id="KW-1133">Transmembrane helix</keyword>
<evidence type="ECO:0000313" key="10">
    <source>
        <dbReference type="Proteomes" id="UP000076567"/>
    </source>
</evidence>
<evidence type="ECO:0000256" key="2">
    <source>
        <dbReference type="ARBA" id="ARBA00022475"/>
    </source>
</evidence>
<feature type="transmembrane region" description="Helical" evidence="7">
    <location>
        <begin position="63"/>
        <end position="84"/>
    </location>
</feature>